<dbReference type="Proteomes" id="UP001152795">
    <property type="component" value="Unassembled WGS sequence"/>
</dbReference>
<dbReference type="InterPro" id="IPR001584">
    <property type="entry name" value="Integrase_cat-core"/>
</dbReference>
<dbReference type="GO" id="GO:0015074">
    <property type="term" value="P:DNA integration"/>
    <property type="evidence" value="ECO:0007669"/>
    <property type="project" value="InterPro"/>
</dbReference>
<protein>
    <submittedName>
        <fullName evidence="1">Transposon Tf2-9 poly</fullName>
    </submittedName>
</protein>
<evidence type="ECO:0000313" key="2">
    <source>
        <dbReference type="Proteomes" id="UP001152795"/>
    </source>
</evidence>
<name>A0A6S7GR20_PARCT</name>
<dbReference type="Gene3D" id="2.40.70.10">
    <property type="entry name" value="Acid Proteases"/>
    <property type="match status" value="1"/>
</dbReference>
<dbReference type="GO" id="GO:0003676">
    <property type="term" value="F:nucleic acid binding"/>
    <property type="evidence" value="ECO:0007669"/>
    <property type="project" value="InterPro"/>
</dbReference>
<organism evidence="1 2">
    <name type="scientific">Paramuricea clavata</name>
    <name type="common">Red gorgonian</name>
    <name type="synonym">Violescent sea-whip</name>
    <dbReference type="NCBI Taxonomy" id="317549"/>
    <lineage>
        <taxon>Eukaryota</taxon>
        <taxon>Metazoa</taxon>
        <taxon>Cnidaria</taxon>
        <taxon>Anthozoa</taxon>
        <taxon>Octocorallia</taxon>
        <taxon>Malacalcyonacea</taxon>
        <taxon>Plexauridae</taxon>
        <taxon>Paramuricea</taxon>
    </lineage>
</organism>
<dbReference type="PROSITE" id="PS50878">
    <property type="entry name" value="RT_POL"/>
    <property type="match status" value="1"/>
</dbReference>
<dbReference type="EMBL" id="CACRXK020002760">
    <property type="protein sequence ID" value="CAB3995914.1"/>
    <property type="molecule type" value="Genomic_DNA"/>
</dbReference>
<dbReference type="InterPro" id="IPR041577">
    <property type="entry name" value="RT_RNaseH_2"/>
</dbReference>
<dbReference type="InterPro" id="IPR050951">
    <property type="entry name" value="Retrovirus_Pol_polyprotein"/>
</dbReference>
<dbReference type="CDD" id="cd00303">
    <property type="entry name" value="retropepsin_like"/>
    <property type="match status" value="1"/>
</dbReference>
<dbReference type="InterPro" id="IPR021109">
    <property type="entry name" value="Peptidase_aspartic_dom_sf"/>
</dbReference>
<sequence length="1178" mass="132939">MAAMASTSTLYFDPDLHPDDTLRAFDEFIQSFELRYDAQYPDPPKTSLDAAIERWKLANDDKKPTLDDYDNIRDEWRSKDRVTKLIGIFSSKRLFADWKVAEPDDSKRAKDAHESFPTFCNRVYKAAQHCNFKCHNDDCTAEDTAIHDQIIIGTTHDKIREEALKNSWDLQQLRKEGMRIESATKGLEELNNENPVNKMGKYSFKNMKKKPEAGKPRSCYYCGQDIKTSVIAHLKSCRARTSKCNFCDAIGHYETVCRKKKAINELKNDSEQQEHEIEDHDHSGVYSINIFRITETPQHQQPHKRRMKTRDFNAQVIINNSLANVLADTGTSISVCGREQAQKWNLLSRMVPTTTKVKPYNSPTIPVIGIAKCAVTFGSTSIPVDWHIIDTPCEPVLAGQSAVQLGIIQFDPQPEVYQPVQMIQCSKKEALQDILKKYPQNFEGLGKLKNHQVKLHVDPSVKPVASPARPVPYHLKERIRTEIDKMVAQDVIEEHPPTEPAPWVSNAVIAPKSDGAIRMTLDARNVNKAIQASNLPIPRQEDIKAKLSGAKVFSKMDFKSAFWQLELHPDSRYLTVFHANDKLYRYKRLTMGVKPAQGELNMALQPLFAHIPQAHLIHDDLIVATETDAEHHSAITAVMQAITNAGITLNPSKCTFGATEIEFWGLRIGSAGVRPDPAKVEALKHITPPRSKEELISFLCMMQSNADFIPNFAQHAAKLRELTKKNSRFTWTKEHHAAYEALIERFTVNTLLEYFDMSKPTFIFTDAHTTGLGAMLAQGDTPESARPIAIASRTTNKAEQRYPQIDLEALGIDFALRRFRNYILGSPTDIQVITDHKPLCSIFNGNRKGSIRTERIKLRHQDIRFTVIYQCGKVNQSDYLSRHAKPIEKLPREEQTEADDLNNLLYLLHTTPAIDCVGIGAIAQATSEDQTLQKIAALIKKGQTWIPKTEPAEVQRFRPILPQLTVTGNGIILKDERIILPTKLQEKAIQIAHKGAHPGQEGLKRRLRYHFFFHEDEGADQTTPSTREVLGNSCSGFIRTNATSSKHVVVVQDLASRYPAAKLVTSTKADKVIPALTEIYETYGNPDVQISDNGPPFNSIQMQNFAKTKDIKLQKSPPLHLSSNPVETFLRPLGKAMKTGRHRGIPEKESLKNVLKNYRQTRHPATNLPPAAMIFHHG</sequence>
<dbReference type="Pfam" id="PF17919">
    <property type="entry name" value="RT_RNaseH_2"/>
    <property type="match status" value="1"/>
</dbReference>
<dbReference type="InterPro" id="IPR000477">
    <property type="entry name" value="RT_dom"/>
</dbReference>
<dbReference type="InterPro" id="IPR043502">
    <property type="entry name" value="DNA/RNA_pol_sf"/>
</dbReference>
<evidence type="ECO:0000313" key="1">
    <source>
        <dbReference type="EMBL" id="CAB3995914.1"/>
    </source>
</evidence>
<dbReference type="InterPro" id="IPR036397">
    <property type="entry name" value="RNaseH_sf"/>
</dbReference>
<dbReference type="Gene3D" id="3.30.70.270">
    <property type="match status" value="2"/>
</dbReference>
<dbReference type="SUPFAM" id="SSF53098">
    <property type="entry name" value="Ribonuclease H-like"/>
    <property type="match status" value="1"/>
</dbReference>
<dbReference type="CDD" id="cd09274">
    <property type="entry name" value="RNase_HI_RT_Ty3"/>
    <property type="match status" value="1"/>
</dbReference>
<proteinExistence type="predicted"/>
<dbReference type="PANTHER" id="PTHR37984:SF11">
    <property type="entry name" value="INTEGRASE CATALYTIC DOMAIN-CONTAINING PROTEIN"/>
    <property type="match status" value="1"/>
</dbReference>
<dbReference type="InterPro" id="IPR043128">
    <property type="entry name" value="Rev_trsase/Diguanyl_cyclase"/>
</dbReference>
<dbReference type="CDD" id="cd01647">
    <property type="entry name" value="RT_LTR"/>
    <property type="match status" value="1"/>
</dbReference>
<accession>A0A6S7GR20</accession>
<dbReference type="AlphaFoldDB" id="A0A6S7GR20"/>
<comment type="caution">
    <text evidence="1">The sequence shown here is derived from an EMBL/GenBank/DDBJ whole genome shotgun (WGS) entry which is preliminary data.</text>
</comment>
<dbReference type="Gene3D" id="3.30.420.10">
    <property type="entry name" value="Ribonuclease H-like superfamily/Ribonuclease H"/>
    <property type="match status" value="1"/>
</dbReference>
<reference evidence="1" key="1">
    <citation type="submission" date="2020-04" db="EMBL/GenBank/DDBJ databases">
        <authorList>
            <person name="Alioto T."/>
            <person name="Alioto T."/>
            <person name="Gomez Garrido J."/>
        </authorList>
    </citation>
    <scope>NUCLEOTIDE SEQUENCE</scope>
    <source>
        <strain evidence="1">A484AB</strain>
    </source>
</reference>
<dbReference type="InterPro" id="IPR012337">
    <property type="entry name" value="RNaseH-like_sf"/>
</dbReference>
<keyword evidence="2" id="KW-1185">Reference proteome</keyword>
<dbReference type="PROSITE" id="PS50994">
    <property type="entry name" value="INTEGRASE"/>
    <property type="match status" value="1"/>
</dbReference>
<dbReference type="Pfam" id="PF00078">
    <property type="entry name" value="RVT_1"/>
    <property type="match status" value="1"/>
</dbReference>
<dbReference type="PANTHER" id="PTHR37984">
    <property type="entry name" value="PROTEIN CBG26694"/>
    <property type="match status" value="1"/>
</dbReference>
<gene>
    <name evidence="1" type="ORF">PACLA_8A005191</name>
</gene>
<dbReference type="SUPFAM" id="SSF56672">
    <property type="entry name" value="DNA/RNA polymerases"/>
    <property type="match status" value="1"/>
</dbReference>
<dbReference type="Gene3D" id="3.10.10.10">
    <property type="entry name" value="HIV Type 1 Reverse Transcriptase, subunit A, domain 1"/>
    <property type="match status" value="1"/>
</dbReference>